<organism evidence="2 3">
    <name type="scientific">Vespula pensylvanica</name>
    <name type="common">Western yellow jacket</name>
    <name type="synonym">Wasp</name>
    <dbReference type="NCBI Taxonomy" id="30213"/>
    <lineage>
        <taxon>Eukaryota</taxon>
        <taxon>Metazoa</taxon>
        <taxon>Ecdysozoa</taxon>
        <taxon>Arthropoda</taxon>
        <taxon>Hexapoda</taxon>
        <taxon>Insecta</taxon>
        <taxon>Pterygota</taxon>
        <taxon>Neoptera</taxon>
        <taxon>Endopterygota</taxon>
        <taxon>Hymenoptera</taxon>
        <taxon>Apocrita</taxon>
        <taxon>Aculeata</taxon>
        <taxon>Vespoidea</taxon>
        <taxon>Vespidae</taxon>
        <taxon>Vespinae</taxon>
        <taxon>Vespula</taxon>
    </lineage>
</organism>
<gene>
    <name evidence="2" type="ORF">H0235_000978</name>
</gene>
<evidence type="ECO:0000256" key="1">
    <source>
        <dbReference type="SAM" id="MobiDB-lite"/>
    </source>
</evidence>
<feature type="compositionally biased region" description="Basic and acidic residues" evidence="1">
    <location>
        <begin position="39"/>
        <end position="52"/>
    </location>
</feature>
<evidence type="ECO:0000313" key="3">
    <source>
        <dbReference type="Proteomes" id="UP000600918"/>
    </source>
</evidence>
<feature type="region of interest" description="Disordered" evidence="1">
    <location>
        <begin position="1"/>
        <end position="75"/>
    </location>
</feature>
<dbReference type="AlphaFoldDB" id="A0A834UGY7"/>
<keyword evidence="3" id="KW-1185">Reference proteome</keyword>
<proteinExistence type="predicted"/>
<accession>A0A834UGY7</accession>
<sequence>MQVELEGRGEGRRVAHRLAQTSTDITPHSQPSRAANSGERQRERDRERECTQERILSGEPAPPPPSSLTLTPIPT</sequence>
<evidence type="ECO:0000313" key="2">
    <source>
        <dbReference type="EMBL" id="KAF7438587.1"/>
    </source>
</evidence>
<dbReference type="Proteomes" id="UP000600918">
    <property type="component" value="Unassembled WGS sequence"/>
</dbReference>
<name>A0A834UGY7_VESPE</name>
<feature type="compositionally biased region" description="Polar residues" evidence="1">
    <location>
        <begin position="19"/>
        <end position="35"/>
    </location>
</feature>
<feature type="compositionally biased region" description="Basic and acidic residues" evidence="1">
    <location>
        <begin position="1"/>
        <end position="13"/>
    </location>
</feature>
<dbReference type="EMBL" id="JACSDY010000001">
    <property type="protein sequence ID" value="KAF7438587.1"/>
    <property type="molecule type" value="Genomic_DNA"/>
</dbReference>
<protein>
    <submittedName>
        <fullName evidence="2">Uncharacterized protein</fullName>
    </submittedName>
</protein>
<comment type="caution">
    <text evidence="2">The sequence shown here is derived from an EMBL/GenBank/DDBJ whole genome shotgun (WGS) entry which is preliminary data.</text>
</comment>
<reference evidence="2" key="1">
    <citation type="journal article" date="2020" name="G3 (Bethesda)">
        <title>High-Quality Assemblies for Three Invasive Social Wasps from the &lt;i&gt;Vespula&lt;/i&gt; Genus.</title>
        <authorList>
            <person name="Harrop T.W.R."/>
            <person name="Guhlin J."/>
            <person name="McLaughlin G.M."/>
            <person name="Permina E."/>
            <person name="Stockwell P."/>
            <person name="Gilligan J."/>
            <person name="Le Lec M.F."/>
            <person name="Gruber M.A.M."/>
            <person name="Quinn O."/>
            <person name="Lovegrove M."/>
            <person name="Duncan E.J."/>
            <person name="Remnant E.J."/>
            <person name="Van Eeckhoven J."/>
            <person name="Graham B."/>
            <person name="Knapp R.A."/>
            <person name="Langford K.W."/>
            <person name="Kronenberg Z."/>
            <person name="Press M.O."/>
            <person name="Eacker S.M."/>
            <person name="Wilson-Rankin E.E."/>
            <person name="Purcell J."/>
            <person name="Lester P.J."/>
            <person name="Dearden P.K."/>
        </authorList>
    </citation>
    <scope>NUCLEOTIDE SEQUENCE</scope>
    <source>
        <strain evidence="2">Volc-1</strain>
    </source>
</reference>